<keyword evidence="1" id="KW-0472">Membrane</keyword>
<sequence>MEAQEQDHAEPLLPKATIPLEPLIPLCNERSTSSSSLTFHWLPASGLARTVSPLLIVSLFFQVVHAGLAVASLSTDWSKTIVHFIEEEGSFVHPGDETLYPSDFWLNVKNFHDSGAMPLAVLLVMTGVGQPLMKMASMGFLSFRALHPPAPTLHLHTPSTSRFSFLIPSPRVSLMVLETCGKLTMIASNVGCTLLTAVTITFVVEDVRREMDAEAITDTLMGTEFCLLATLAACFATALLRDVHSNALQKKWRSSFLHNPSKRTSSHASSHSSQSPVSYTRMASLASNPNRSSAAARTAGIVSTLQPSVLVLMVLFIIPAFTMDAVEFNYTGVGARHLKDDVTTVRVKMLTFGNNLVADTPSAFYGGLNITSFYFNNIICPIVAVVGAVLIRIKKSSPGIVRMTRWAFTFSMLDAVIIAIFFVAPEVSMISKWIFDDSISVCQTLTEDTDDNCLVITGKILTGGWFLCAAAICFDIFLIVTLWNIDEDEMEKNSMRDEMNMLIKKNNANAIMEGTKETEEGEAGDTRYVGLDVRVPDNV</sequence>
<dbReference type="Proteomes" id="UP001165065">
    <property type="component" value="Unassembled WGS sequence"/>
</dbReference>
<comment type="caution">
    <text evidence="2">The sequence shown here is derived from an EMBL/GenBank/DDBJ whole genome shotgun (WGS) entry which is preliminary data.</text>
</comment>
<dbReference type="OrthoDB" id="10358199at2759"/>
<name>A0A9W7LEN3_9STRA</name>
<evidence type="ECO:0000313" key="3">
    <source>
        <dbReference type="Proteomes" id="UP001165065"/>
    </source>
</evidence>
<keyword evidence="3" id="KW-1185">Reference proteome</keyword>
<dbReference type="AlphaFoldDB" id="A0A9W7LEN3"/>
<reference evidence="3" key="1">
    <citation type="journal article" date="2023" name="Commun. Biol.">
        <title>Genome analysis of Parmales, the sister group of diatoms, reveals the evolutionary specialization of diatoms from phago-mixotrophs to photoautotrophs.</title>
        <authorList>
            <person name="Ban H."/>
            <person name="Sato S."/>
            <person name="Yoshikawa S."/>
            <person name="Yamada K."/>
            <person name="Nakamura Y."/>
            <person name="Ichinomiya M."/>
            <person name="Sato N."/>
            <person name="Blanc-Mathieu R."/>
            <person name="Endo H."/>
            <person name="Kuwata A."/>
            <person name="Ogata H."/>
        </authorList>
    </citation>
    <scope>NUCLEOTIDE SEQUENCE [LARGE SCALE GENOMIC DNA]</scope>
</reference>
<feature type="transmembrane region" description="Helical" evidence="1">
    <location>
        <begin position="219"/>
        <end position="240"/>
    </location>
</feature>
<evidence type="ECO:0000256" key="1">
    <source>
        <dbReference type="SAM" id="Phobius"/>
    </source>
</evidence>
<feature type="transmembrane region" description="Helical" evidence="1">
    <location>
        <begin position="373"/>
        <end position="393"/>
    </location>
</feature>
<feature type="transmembrane region" description="Helical" evidence="1">
    <location>
        <begin position="464"/>
        <end position="485"/>
    </location>
</feature>
<protein>
    <submittedName>
        <fullName evidence="2">Uncharacterized protein</fullName>
    </submittedName>
</protein>
<proteinExistence type="predicted"/>
<gene>
    <name evidence="2" type="ORF">TrCOL_g5673</name>
</gene>
<organism evidence="2 3">
    <name type="scientific">Triparma columacea</name>
    <dbReference type="NCBI Taxonomy" id="722753"/>
    <lineage>
        <taxon>Eukaryota</taxon>
        <taxon>Sar</taxon>
        <taxon>Stramenopiles</taxon>
        <taxon>Ochrophyta</taxon>
        <taxon>Bolidophyceae</taxon>
        <taxon>Parmales</taxon>
        <taxon>Triparmaceae</taxon>
        <taxon>Triparma</taxon>
    </lineage>
</organism>
<accession>A0A9W7LEN3</accession>
<evidence type="ECO:0000313" key="2">
    <source>
        <dbReference type="EMBL" id="GMI47218.1"/>
    </source>
</evidence>
<feature type="transmembrane region" description="Helical" evidence="1">
    <location>
        <begin position="54"/>
        <end position="74"/>
    </location>
</feature>
<feature type="transmembrane region" description="Helical" evidence="1">
    <location>
        <begin position="299"/>
        <end position="321"/>
    </location>
</feature>
<feature type="transmembrane region" description="Helical" evidence="1">
    <location>
        <begin position="405"/>
        <end position="424"/>
    </location>
</feature>
<keyword evidence="1" id="KW-1133">Transmembrane helix</keyword>
<feature type="transmembrane region" description="Helical" evidence="1">
    <location>
        <begin position="183"/>
        <end position="204"/>
    </location>
</feature>
<dbReference type="EMBL" id="BRYA01000334">
    <property type="protein sequence ID" value="GMI47218.1"/>
    <property type="molecule type" value="Genomic_DNA"/>
</dbReference>
<keyword evidence="1" id="KW-0812">Transmembrane</keyword>